<evidence type="ECO:0000313" key="2">
    <source>
        <dbReference type="Proteomes" id="UP000070531"/>
    </source>
</evidence>
<dbReference type="STRING" id="419005.HMPREF1860_01615"/>
<dbReference type="PATRIC" id="fig|419005.5.peg.1615"/>
<dbReference type="AlphaFoldDB" id="A0A134B8T7"/>
<comment type="caution">
    <text evidence="1">The sequence shown here is derived from an EMBL/GenBank/DDBJ whole genome shotgun (WGS) entry which is preliminary data.</text>
</comment>
<feature type="non-terminal residue" evidence="1">
    <location>
        <position position="1"/>
    </location>
</feature>
<reference evidence="1 2" key="1">
    <citation type="submission" date="2016-01" db="EMBL/GenBank/DDBJ databases">
        <authorList>
            <person name="Oliw E.H."/>
        </authorList>
    </citation>
    <scope>NUCLEOTIDE SEQUENCE [LARGE SCALE GENOMIC DNA]</scope>
    <source>
        <strain evidence="1 2">DNF00307</strain>
    </source>
</reference>
<dbReference type="EMBL" id="LSDL01000095">
    <property type="protein sequence ID" value="KXB76362.1"/>
    <property type="molecule type" value="Genomic_DNA"/>
</dbReference>
<evidence type="ECO:0000313" key="1">
    <source>
        <dbReference type="EMBL" id="KXB76362.1"/>
    </source>
</evidence>
<proteinExistence type="predicted"/>
<dbReference type="Proteomes" id="UP000070531">
    <property type="component" value="Unassembled WGS sequence"/>
</dbReference>
<dbReference type="RefSeq" id="WP_197418728.1">
    <property type="nucleotide sequence ID" value="NZ_KQ960540.1"/>
</dbReference>
<accession>A0A134B8T7</accession>
<name>A0A134B8T7_9BACT</name>
<sequence length="62" mass="6955">PKGVVSKGTRKVPDAVSYRAKVQRQPICPDKVKSCGWREESPPQDFSLYARHEHYLTGGSPE</sequence>
<gene>
    <name evidence="1" type="ORF">HMPREF1860_01615</name>
</gene>
<protein>
    <submittedName>
        <fullName evidence="1">Uncharacterized protein</fullName>
    </submittedName>
</protein>
<organism evidence="1">
    <name type="scientific">Prevotella amnii</name>
    <dbReference type="NCBI Taxonomy" id="419005"/>
    <lineage>
        <taxon>Bacteria</taxon>
        <taxon>Pseudomonadati</taxon>
        <taxon>Bacteroidota</taxon>
        <taxon>Bacteroidia</taxon>
        <taxon>Bacteroidales</taxon>
        <taxon>Prevotellaceae</taxon>
        <taxon>Prevotella</taxon>
    </lineage>
</organism>